<name>A0A6C7E9T0_ILUCY</name>
<reference evidence="3 4" key="1">
    <citation type="journal article" date="2013" name="Int. J. Syst. Evol. Microbiol.">
        <title>Ilumatobacter nonamiense sp. nov. and Ilumatobacter coccineum sp. nov., isolated from seashore sand.</title>
        <authorList>
            <person name="Matsumoto A."/>
            <person name="Kasai H."/>
            <person name="Matsuo Y."/>
            <person name="Shizuri Y."/>
            <person name="Ichikawa N."/>
            <person name="Fujita N."/>
            <person name="Omura S."/>
            <person name="Takahashi Y."/>
        </authorList>
    </citation>
    <scope>NUCLEOTIDE SEQUENCE [LARGE SCALE GENOMIC DNA]</scope>
    <source>
        <strain evidence="4">NBRC 103263 / KCTC 29153 / YM16-304</strain>
    </source>
</reference>
<keyword evidence="4" id="KW-1185">Reference proteome</keyword>
<dbReference type="AlphaFoldDB" id="A0A6C7E9T0"/>
<feature type="chain" id="PRO_5025386234" description="Copper amine oxidase" evidence="2">
    <location>
        <begin position="22"/>
        <end position="463"/>
    </location>
</feature>
<keyword evidence="2" id="KW-0732">Signal</keyword>
<feature type="signal peptide" evidence="2">
    <location>
        <begin position="1"/>
        <end position="21"/>
    </location>
</feature>
<dbReference type="RefSeq" id="WP_015442340.1">
    <property type="nucleotide sequence ID" value="NC_020520.1"/>
</dbReference>
<dbReference type="PROSITE" id="PS51257">
    <property type="entry name" value="PROKAR_LIPOPROTEIN"/>
    <property type="match status" value="1"/>
</dbReference>
<sequence length="463" mass="47599">MRYSARKMLALTAVVSMTAAACGSDSNDADPVTTDAVAEAPVTEAPADEAMEEEAEAPAEEEAMEEEAMEEGMEEEGMEEEGTEEEAPAEAAAFAVDDGASSLRATLTSLLQEHVYLAGVAFETALDAGGDLEEPATAAAVAALDENTVALADAVGSIAGEENGEAFLGLWREHIGFFVDYTLGEATGNADMKAQALTDLEGYQQAAGAFFEEITGGAIQADVLVGGLEEHVATLTTAIDALVAGETDAFDKLQAAAQHMSGAANLLATGIVEALPDTFPGATDSQPAEVRSTLTFQLQEHVYLAGIAIEQALEAGGDLEAPAVQAAVATLDGNTVRLSETVASVAGEENGEAFKGLWREHIGFFVDYTLGVATGDDEMVAQALTDLEGYQQAAGAFFEEITGGEITPDALIPGLEEHVATLTAAIDSLAAGDTAAFTQLRAAGQHMPMAALLLSTGIVAAIS</sequence>
<dbReference type="OrthoDB" id="2657432at2"/>
<proteinExistence type="predicted"/>
<dbReference type="KEGG" id="aym:YM304_27790"/>
<evidence type="ECO:0008006" key="5">
    <source>
        <dbReference type="Google" id="ProtNLM"/>
    </source>
</evidence>
<evidence type="ECO:0000256" key="2">
    <source>
        <dbReference type="SAM" id="SignalP"/>
    </source>
</evidence>
<evidence type="ECO:0000313" key="3">
    <source>
        <dbReference type="EMBL" id="BAN03093.1"/>
    </source>
</evidence>
<feature type="compositionally biased region" description="Acidic residues" evidence="1">
    <location>
        <begin position="46"/>
        <end position="88"/>
    </location>
</feature>
<evidence type="ECO:0000313" key="4">
    <source>
        <dbReference type="Proteomes" id="UP000011863"/>
    </source>
</evidence>
<protein>
    <recommendedName>
        <fullName evidence="5">Copper amine oxidase</fullName>
    </recommendedName>
</protein>
<feature type="region of interest" description="Disordered" evidence="1">
    <location>
        <begin position="43"/>
        <end position="89"/>
    </location>
</feature>
<dbReference type="EMBL" id="AP012057">
    <property type="protein sequence ID" value="BAN03093.1"/>
    <property type="molecule type" value="Genomic_DNA"/>
</dbReference>
<dbReference type="Proteomes" id="UP000011863">
    <property type="component" value="Chromosome"/>
</dbReference>
<evidence type="ECO:0000256" key="1">
    <source>
        <dbReference type="SAM" id="MobiDB-lite"/>
    </source>
</evidence>
<accession>A0A6C7E9T0</accession>
<gene>
    <name evidence="3" type="ORF">YM304_27790</name>
</gene>
<organism evidence="3 4">
    <name type="scientific">Ilumatobacter coccineus (strain NBRC 103263 / KCTC 29153 / YM16-304)</name>
    <dbReference type="NCBI Taxonomy" id="1313172"/>
    <lineage>
        <taxon>Bacteria</taxon>
        <taxon>Bacillati</taxon>
        <taxon>Actinomycetota</taxon>
        <taxon>Acidimicrobiia</taxon>
        <taxon>Acidimicrobiales</taxon>
        <taxon>Ilumatobacteraceae</taxon>
        <taxon>Ilumatobacter</taxon>
    </lineage>
</organism>